<dbReference type="InterPro" id="IPR011990">
    <property type="entry name" value="TPR-like_helical_dom_sf"/>
</dbReference>
<feature type="compositionally biased region" description="Low complexity" evidence="2">
    <location>
        <begin position="11"/>
        <end position="20"/>
    </location>
</feature>
<keyword evidence="1" id="KW-0902">Two-component regulatory system</keyword>
<dbReference type="InterPro" id="IPR052196">
    <property type="entry name" value="Bact_Kbp"/>
</dbReference>
<dbReference type="SUPFAM" id="SSF48452">
    <property type="entry name" value="TPR-like"/>
    <property type="match status" value="1"/>
</dbReference>
<dbReference type="PANTHER" id="PTHR34700">
    <property type="entry name" value="POTASSIUM BINDING PROTEIN KBP"/>
    <property type="match status" value="1"/>
</dbReference>
<dbReference type="InterPro" id="IPR018392">
    <property type="entry name" value="LysM"/>
</dbReference>
<sequence length="1003" mass="106669">MARTARPTPGPSGSQPRRQPQPLPVRTRTAGDFVKAFFAFLALSALLIGVPGALAYFVGWPLPHEAPTLETVRQPITASVFVDVLTVVVWLAWAQFAACVIVEGKAEISGIGMPSRVPGAGPTQLLARQLVAALLLVGASAASLTPGLSQIGNAYEDNARGTVASAQQTPGGEQVGEGQRHLEPHQQRMVDPTRPGTGSAHVGEERRQTKFYRIQPPEGRHHDSLWEIAERHLDDGRRYKEIYQLNKDRVQPDGSRLSQASLIRPGWIMEMPADAHGGELVEMPEDSPEITKGLREQIREYDKTSRTPHRDVDPGRADQARDISVDQPARPSVPEPAPATPDDRRTADSATTADESAFGLSEALIGAPLLAAGLLAALGRRRRAALWQSAMSALGLGIDLTPTGPAARAEEALLVGADPAAVRDLDRALRGLSAALAADGRELPVVYAAWLTGTELHLQLSAASAEPPRPWQLGQDETFWRLRRSAITEHADDGTAAPYPGLVSLGTLDEARLLLNLEAVPGIVSLTGAEADRTAVFASIAAELATSGWSDRLTLTLVGFGAELGALAPTRIRHLDGVAALVETMTAETEQRRAALSVAGHDSVLTGRTGQAQHTQRAPHLVLLAAEPDGEQATRLAELAADSGRLGIGYLIGTTQQQFPGATWELDVTPDGTLRAPLLGLELTAQRLPAEQHRAVVELFAAADPDGVSTPGRADGQRAPFLVDISEAGRPAVYARLLGDYEIMGLETPDDERGALLHEALALLLLHREGVHPRVLASALWPRGATEDVRDALIERLREWLGDDRGPEPGPGGGAAGASAPRLRSDATGRLILASSVVSDLDVLRTLHHEATQGRGANDPRTRERLLTDALALARGPLLAGRPQGRYGWLAHEIIEAQLPLLVADVALALAAHHGAAERPHQAMAALEAALASAPADERLWNELLRAAHATGDTAQLTTTATALLDRNATLSGGARGLPPRTEALLDELLPTWRGDVRRATAN</sequence>
<evidence type="ECO:0000256" key="2">
    <source>
        <dbReference type="SAM" id="MobiDB-lite"/>
    </source>
</evidence>
<feature type="compositionally biased region" description="Basic and acidic residues" evidence="2">
    <location>
        <begin position="299"/>
        <end position="324"/>
    </location>
</feature>
<evidence type="ECO:0000313" key="5">
    <source>
        <dbReference type="EMBL" id="QKW50426.1"/>
    </source>
</evidence>
<protein>
    <recommendedName>
        <fullName evidence="4">Bacterial transcriptional activator domain-containing protein</fullName>
    </recommendedName>
</protein>
<dbReference type="RefSeq" id="WP_176162162.1">
    <property type="nucleotide sequence ID" value="NZ_CP054929.1"/>
</dbReference>
<proteinExistence type="predicted"/>
<feature type="compositionally biased region" description="Basic and acidic residues" evidence="2">
    <location>
        <begin position="178"/>
        <end position="188"/>
    </location>
</feature>
<feature type="region of interest" description="Disordered" evidence="2">
    <location>
        <begin position="299"/>
        <end position="353"/>
    </location>
</feature>
<dbReference type="PANTHER" id="PTHR34700:SF4">
    <property type="entry name" value="PHAGE-LIKE ELEMENT PBSX PROTEIN XKDP"/>
    <property type="match status" value="1"/>
</dbReference>
<gene>
    <name evidence="5" type="ORF">HUT08_13785</name>
</gene>
<feature type="region of interest" description="Disordered" evidence="2">
    <location>
        <begin position="161"/>
        <end position="205"/>
    </location>
</feature>
<dbReference type="InterPro" id="IPR036779">
    <property type="entry name" value="LysM_dom_sf"/>
</dbReference>
<name>A0A7H8N7X2_9ACTN</name>
<accession>A0A7H8N7X2</accession>
<dbReference type="GO" id="GO:0000160">
    <property type="term" value="P:phosphorelay signal transduction system"/>
    <property type="evidence" value="ECO:0007669"/>
    <property type="project" value="UniProtKB-KW"/>
</dbReference>
<reference evidence="5 6" key="1">
    <citation type="submission" date="2020-06" db="EMBL/GenBank/DDBJ databases">
        <title>Genome mining for natural products.</title>
        <authorList>
            <person name="Zhang B."/>
            <person name="Shi J."/>
            <person name="Ge H."/>
        </authorList>
    </citation>
    <scope>NUCLEOTIDE SEQUENCE [LARGE SCALE GENOMIC DNA]</scope>
    <source>
        <strain evidence="5 6">NA00687</strain>
    </source>
</reference>
<dbReference type="Gene3D" id="1.25.40.10">
    <property type="entry name" value="Tetratricopeptide repeat domain"/>
    <property type="match status" value="1"/>
</dbReference>
<dbReference type="Proteomes" id="UP000509303">
    <property type="component" value="Chromosome"/>
</dbReference>
<organism evidence="5 6">
    <name type="scientific">Streptomyces buecherae</name>
    <dbReference type="NCBI Taxonomy" id="2763006"/>
    <lineage>
        <taxon>Bacteria</taxon>
        <taxon>Bacillati</taxon>
        <taxon>Actinomycetota</taxon>
        <taxon>Actinomycetes</taxon>
        <taxon>Kitasatosporales</taxon>
        <taxon>Streptomycetaceae</taxon>
        <taxon>Streptomyces</taxon>
    </lineage>
</organism>
<dbReference type="EMBL" id="CP054929">
    <property type="protein sequence ID" value="QKW50426.1"/>
    <property type="molecule type" value="Genomic_DNA"/>
</dbReference>
<keyword evidence="3" id="KW-1133">Transmembrane helix</keyword>
<feature type="domain" description="Bacterial transcriptional activator" evidence="4">
    <location>
        <begin position="839"/>
        <end position="990"/>
    </location>
</feature>
<evidence type="ECO:0000256" key="3">
    <source>
        <dbReference type="SAM" id="Phobius"/>
    </source>
</evidence>
<keyword evidence="6" id="KW-1185">Reference proteome</keyword>
<keyword evidence="3" id="KW-0812">Transmembrane</keyword>
<evidence type="ECO:0000256" key="1">
    <source>
        <dbReference type="ARBA" id="ARBA00023012"/>
    </source>
</evidence>
<evidence type="ECO:0000313" key="6">
    <source>
        <dbReference type="Proteomes" id="UP000509303"/>
    </source>
</evidence>
<dbReference type="SMART" id="SM01043">
    <property type="entry name" value="BTAD"/>
    <property type="match status" value="1"/>
</dbReference>
<feature type="region of interest" description="Disordered" evidence="2">
    <location>
        <begin position="801"/>
        <end position="821"/>
    </location>
</feature>
<dbReference type="Gene3D" id="3.10.350.10">
    <property type="entry name" value="LysM domain"/>
    <property type="match status" value="1"/>
</dbReference>
<evidence type="ECO:0000259" key="4">
    <source>
        <dbReference type="SMART" id="SM01043"/>
    </source>
</evidence>
<feature type="transmembrane region" description="Helical" evidence="3">
    <location>
        <begin position="36"/>
        <end position="58"/>
    </location>
</feature>
<dbReference type="CDD" id="cd00118">
    <property type="entry name" value="LysM"/>
    <property type="match status" value="1"/>
</dbReference>
<dbReference type="AlphaFoldDB" id="A0A7H8N7X2"/>
<dbReference type="InterPro" id="IPR005158">
    <property type="entry name" value="BTAD"/>
</dbReference>
<feature type="region of interest" description="Disordered" evidence="2">
    <location>
        <begin position="1"/>
        <end position="25"/>
    </location>
</feature>
<dbReference type="Pfam" id="PF03704">
    <property type="entry name" value="BTAD"/>
    <property type="match status" value="1"/>
</dbReference>
<keyword evidence="3" id="KW-0472">Membrane</keyword>